<gene>
    <name evidence="3" type="ordered locus">Nmag_2841</name>
    <name evidence="4" type="ORF">C500_06199</name>
</gene>
<organism evidence="3 5">
    <name type="scientific">Natrialba magadii (strain ATCC 43099 / DSM 3394 / CCM 3739 / CIP 104546 / IAM 13178 / JCM 8861 / NBRC 102185 / NCIMB 2190 / MS3)</name>
    <name type="common">Natronobacterium magadii</name>
    <dbReference type="NCBI Taxonomy" id="547559"/>
    <lineage>
        <taxon>Archaea</taxon>
        <taxon>Methanobacteriati</taxon>
        <taxon>Methanobacteriota</taxon>
        <taxon>Stenosarchaea group</taxon>
        <taxon>Halobacteria</taxon>
        <taxon>Halobacteriales</taxon>
        <taxon>Natrialbaceae</taxon>
        <taxon>Natrialba</taxon>
    </lineage>
</organism>
<accession>D3SZY4</accession>
<dbReference type="HOGENOM" id="CLU_2284981_0_0_2"/>
<protein>
    <submittedName>
        <fullName evidence="3">Uncharacterized protein</fullName>
    </submittedName>
</protein>
<dbReference type="EMBL" id="CP001932">
    <property type="protein sequence ID" value="ADD06394.1"/>
    <property type="molecule type" value="Genomic_DNA"/>
</dbReference>
<proteinExistence type="predicted"/>
<reference evidence="4 6" key="3">
    <citation type="journal article" date="2014" name="PLoS Genet.">
        <title>Phylogenetically driven sequencing of extremely halophilic archaea reveals strategies for static and dynamic osmo-response.</title>
        <authorList>
            <person name="Becker E.A."/>
            <person name="Seitzer P.M."/>
            <person name="Tritt A."/>
            <person name="Larsen D."/>
            <person name="Krusor M."/>
            <person name="Yao A.I."/>
            <person name="Wu D."/>
            <person name="Madern D."/>
            <person name="Eisen J.A."/>
            <person name="Darling A.E."/>
            <person name="Facciotti M.T."/>
        </authorList>
    </citation>
    <scope>NUCLEOTIDE SEQUENCE [LARGE SCALE GENOMIC DNA]</scope>
    <source>
        <strain evidence="6">ATCC 43099 / DSM 3394 / CCM 3739 / CIP 104546 / IAM 13178 / JCM 8861 / NBRC 102185 / NCIMB 2190 / MS3</strain>
        <strain evidence="4">MS-3</strain>
    </source>
</reference>
<dbReference type="eggNOG" id="arCOG04729">
    <property type="taxonomic scope" value="Archaea"/>
</dbReference>
<dbReference type="InterPro" id="IPR055517">
    <property type="entry name" value="DUF7091"/>
</dbReference>
<name>D3SZY4_NATMM</name>
<reference evidence="3" key="4">
    <citation type="submission" date="2016-09" db="EMBL/GenBank/DDBJ databases">
        <authorList>
            <person name="Pfeiffer F."/>
        </authorList>
    </citation>
    <scope>NUCLEOTIDE SEQUENCE</scope>
    <source>
        <strain evidence="3">ATCC 43099</strain>
    </source>
</reference>
<evidence type="ECO:0000313" key="4">
    <source>
        <dbReference type="EMBL" id="ELY31579.1"/>
    </source>
</evidence>
<evidence type="ECO:0000256" key="1">
    <source>
        <dbReference type="SAM" id="Coils"/>
    </source>
</evidence>
<dbReference type="Proteomes" id="UP000011543">
    <property type="component" value="Unassembled WGS sequence"/>
</dbReference>
<reference evidence="3 5" key="2">
    <citation type="journal article" date="2012" name="BMC Genomics">
        <title>A comparative genomics perspective on the genetic content of the alkaliphilic haloarchaeon Natrialba magadii ATCC 43099T.</title>
        <authorList>
            <person name="Siddaramappa S."/>
            <person name="Challacombe J.F."/>
            <person name="Decastro R.E."/>
            <person name="Pfeiffer F."/>
            <person name="Sastre D.E."/>
            <person name="Gimenez M.I."/>
            <person name="Paggi R.A."/>
            <person name="Detter J.C."/>
            <person name="Davenport K.W."/>
            <person name="Goodwin L.A."/>
            <person name="Kyrpides N."/>
            <person name="Tapia R."/>
            <person name="Pitluck S."/>
            <person name="Lucas S."/>
            <person name="Woyke T."/>
            <person name="Maupin-Furlow J.A."/>
        </authorList>
    </citation>
    <scope>NUCLEOTIDE SEQUENCE [LARGE SCALE GENOMIC DNA]</scope>
    <source>
        <strain evidence="3">ATCC 43099</strain>
        <strain evidence="5">ATCC 43099 / DSM 3394 / CCM 3739 / CIP 104546 / IAM 13178 / JCM 8861 / NBRC 102185 / NCIMB 2190 / MS3</strain>
    </source>
</reference>
<keyword evidence="5" id="KW-1185">Reference proteome</keyword>
<keyword evidence="1" id="KW-0175">Coiled coil</keyword>
<dbReference type="PaxDb" id="547559-Nmag_2841"/>
<evidence type="ECO:0000313" key="6">
    <source>
        <dbReference type="Proteomes" id="UP000011543"/>
    </source>
</evidence>
<dbReference type="Pfam" id="PF23367">
    <property type="entry name" value="DUF7091"/>
    <property type="match status" value="1"/>
</dbReference>
<evidence type="ECO:0000256" key="2">
    <source>
        <dbReference type="SAM" id="MobiDB-lite"/>
    </source>
</evidence>
<evidence type="ECO:0000313" key="5">
    <source>
        <dbReference type="Proteomes" id="UP000001879"/>
    </source>
</evidence>
<sequence>MTTEYDPEQRRAYVAGDRTSTSTMSDRRRLERFLRSKLQEAGEQYEQLRDSTDKQLEDAQQAYEVAKNARQLPSDDDGRVKLVCRRYAERRAAMLDEEYRPACYEAGHPDCEGCAEDVREGRIETW</sequence>
<reference evidence="5" key="1">
    <citation type="submission" date="2010-02" db="EMBL/GenBank/DDBJ databases">
        <title>Complete sequence of chromosome of Natrialba magadii ATCC 43099.</title>
        <authorList>
            <consortium name="US DOE Joint Genome Institute"/>
            <person name="Lucas S."/>
            <person name="Copeland A."/>
            <person name="Lapidus A."/>
            <person name="Cheng J.-F."/>
            <person name="Bruce D."/>
            <person name="Goodwin L."/>
            <person name="Pitluck S."/>
            <person name="Davenport K."/>
            <person name="Saunders E."/>
            <person name="Detter J.C."/>
            <person name="Han C."/>
            <person name="Tapia R."/>
            <person name="Land M."/>
            <person name="Hauser L."/>
            <person name="Kyrpides N."/>
            <person name="Mikhailova N."/>
            <person name="De Castro R.E."/>
            <person name="Maupin-Furlow J.A."/>
            <person name="Woyke T."/>
        </authorList>
    </citation>
    <scope>NUCLEOTIDE SEQUENCE [LARGE SCALE GENOMIC DNA]</scope>
    <source>
        <strain evidence="5">ATCC 43099 / DSM 3394 / CCM 3739 / CIP 104546 / IAM 13178 / JCM 8861 / NBRC 102185 / NCIMB 2190 / MS3</strain>
    </source>
</reference>
<dbReference type="PATRIC" id="fig|547559.17.peg.1200"/>
<feature type="region of interest" description="Disordered" evidence="2">
    <location>
        <begin position="1"/>
        <end position="26"/>
    </location>
</feature>
<dbReference type="KEGG" id="nmg:Nmag_2841"/>
<dbReference type="EMBL" id="AOHS01000025">
    <property type="protein sequence ID" value="ELY31579.1"/>
    <property type="molecule type" value="Genomic_DNA"/>
</dbReference>
<evidence type="ECO:0000313" key="3">
    <source>
        <dbReference type="EMBL" id="ADD06394.1"/>
    </source>
</evidence>
<dbReference type="AlphaFoldDB" id="D3SZY4"/>
<dbReference type="Proteomes" id="UP000001879">
    <property type="component" value="Chromosome"/>
</dbReference>
<feature type="coiled-coil region" evidence="1">
    <location>
        <begin position="31"/>
        <end position="69"/>
    </location>
</feature>